<dbReference type="AlphaFoldDB" id="A0A495X3A5"/>
<dbReference type="Gene3D" id="2.40.10.10">
    <property type="entry name" value="Trypsin-like serine proteases"/>
    <property type="match status" value="1"/>
</dbReference>
<accession>A0A495X3A5</accession>
<proteinExistence type="predicted"/>
<evidence type="ECO:0000313" key="1">
    <source>
        <dbReference type="EMBL" id="RKT67073.1"/>
    </source>
</evidence>
<protein>
    <submittedName>
        <fullName evidence="1">Trypsin-like peptidase</fullName>
    </submittedName>
</protein>
<name>A0A495X3A5_9PSEU</name>
<dbReference type="Proteomes" id="UP000272729">
    <property type="component" value="Unassembled WGS sequence"/>
</dbReference>
<organism evidence="1 2">
    <name type="scientific">Saccharothrix variisporea</name>
    <dbReference type="NCBI Taxonomy" id="543527"/>
    <lineage>
        <taxon>Bacteria</taxon>
        <taxon>Bacillati</taxon>
        <taxon>Actinomycetota</taxon>
        <taxon>Actinomycetes</taxon>
        <taxon>Pseudonocardiales</taxon>
        <taxon>Pseudonocardiaceae</taxon>
        <taxon>Saccharothrix</taxon>
    </lineage>
</organism>
<evidence type="ECO:0000313" key="2">
    <source>
        <dbReference type="Proteomes" id="UP000272729"/>
    </source>
</evidence>
<dbReference type="InterPro" id="IPR009003">
    <property type="entry name" value="Peptidase_S1_PA"/>
</dbReference>
<keyword evidence="2" id="KW-1185">Reference proteome</keyword>
<reference evidence="1 2" key="1">
    <citation type="submission" date="2018-10" db="EMBL/GenBank/DDBJ databases">
        <title>Sequencing the genomes of 1000 actinobacteria strains.</title>
        <authorList>
            <person name="Klenk H.-P."/>
        </authorList>
    </citation>
    <scope>NUCLEOTIDE SEQUENCE [LARGE SCALE GENOMIC DNA]</scope>
    <source>
        <strain evidence="1 2">DSM 43911</strain>
    </source>
</reference>
<gene>
    <name evidence="1" type="ORF">DFJ66_0241</name>
</gene>
<comment type="caution">
    <text evidence="1">The sequence shown here is derived from an EMBL/GenBank/DDBJ whole genome shotgun (WGS) entry which is preliminary data.</text>
</comment>
<dbReference type="SUPFAM" id="SSF50494">
    <property type="entry name" value="Trypsin-like serine proteases"/>
    <property type="match status" value="1"/>
</dbReference>
<dbReference type="InterPro" id="IPR043504">
    <property type="entry name" value="Peptidase_S1_PA_chymotrypsin"/>
</dbReference>
<dbReference type="Pfam" id="PF13365">
    <property type="entry name" value="Trypsin_2"/>
    <property type="match status" value="1"/>
</dbReference>
<dbReference type="EMBL" id="RBXR01000001">
    <property type="protein sequence ID" value="RKT67073.1"/>
    <property type="molecule type" value="Genomic_DNA"/>
</dbReference>
<sequence>MAAPVDENRWDPEVVALAHAVKLDDPVLVDRVWEPLRLAHAIHLRRDTGADPLEFAAEALTIAERRGLLRRLAIDLINGELVLPGFEERLTALLGATAFNLQSFVNGDFTPKSALVSARRFLDSCDRVCRIDVDGEHRGTGVLVRPTLVATAAHVVQALVRLDGGVMAALPGSREALRLTFGYAEDYLPAPAGEPRGAGGLQAVRGSDEVRVFQGEVAELHAQWLAWCSLPTASERLGLEDVRDIAGITDADGPWDLALIRLAQPRRVDRRTRLSTQPPADPFPVHVLHHPGRASGTAEPLLWSIGRLDEQLGAPAVRYLHDANTVAGSSGAPVFDDEWRVVALHQGGGRTLQAVGDAAGVLAQARNRAVPVCRWLAKLDELEDVVPYLQEVGGPAGPRRVVGRRGTQERLWRALREGAPAEDRLLVVRGEPGTGLRFTKRLVGEYVRRYSDGVVVSLDVANALGTDAAGFAEHIAGALSAGLDVACGAPVTTGQSRVRDGIAPRLGAVLDGVGGSRAVWLVFEGFDRARVSDQHGIDNLLLSLIGALPDYRTVRLVMVSWQQTPPERFALSVEDLKPPTAEDVACALVGPGGKPGPDDVAFAEFALGRASAENLTGYRAASRAIELIRAMLKAREVA</sequence>
<dbReference type="RefSeq" id="WP_121217099.1">
    <property type="nucleotide sequence ID" value="NZ_RBXR01000001.1"/>
</dbReference>
<dbReference type="OrthoDB" id="104542at2"/>